<dbReference type="RefSeq" id="WP_322186542.1">
    <property type="nucleotide sequence ID" value="NZ_JAXLPB010000002.1"/>
</dbReference>
<keyword evidence="1" id="KW-0732">Signal</keyword>
<evidence type="ECO:0000256" key="1">
    <source>
        <dbReference type="SAM" id="SignalP"/>
    </source>
</evidence>
<protein>
    <recommendedName>
        <fullName evidence="4">LPS-assembly lipoprotein</fullName>
    </recommendedName>
</protein>
<feature type="signal peptide" evidence="1">
    <location>
        <begin position="1"/>
        <end position="33"/>
    </location>
</feature>
<reference evidence="2 3" key="1">
    <citation type="submission" date="2023-12" db="EMBL/GenBank/DDBJ databases">
        <title>Description of Novel Strain Fulvimarina sp. 2208YS6-2-32 isolated from Uroteuthis (Photololigo) edulis.</title>
        <authorList>
            <person name="Park J.-S."/>
        </authorList>
    </citation>
    <scope>NUCLEOTIDE SEQUENCE [LARGE SCALE GENOMIC DNA]</scope>
    <source>
        <strain evidence="2 3">2208YS6-2-32</strain>
    </source>
</reference>
<gene>
    <name evidence="2" type="ORF">U0C82_07970</name>
</gene>
<dbReference type="PROSITE" id="PS51257">
    <property type="entry name" value="PROKAR_LIPOPROTEIN"/>
    <property type="match status" value="1"/>
</dbReference>
<dbReference type="Gene3D" id="3.30.160.150">
    <property type="entry name" value="Lipoprotein like domain"/>
    <property type="match status" value="1"/>
</dbReference>
<sequence>MWSSDRLKRAGLATGLVLGLAALSACTARPLYADPAASDEVSMERLASLRGRIAVTEPITRTDQIVRNGLLTRLNAGARVENPLYEVRLEVAGQERGISIEEGGIASASVYVLRTRYSLVRLSDNAVIDSGSREIITPFDRTQQLFLSQRALMAARKQAGAEAAAQLEIAIATALQGAGA</sequence>
<evidence type="ECO:0000313" key="2">
    <source>
        <dbReference type="EMBL" id="MDY8109080.1"/>
    </source>
</evidence>
<dbReference type="EMBL" id="JAXLPB010000002">
    <property type="protein sequence ID" value="MDY8109080.1"/>
    <property type="molecule type" value="Genomic_DNA"/>
</dbReference>
<organism evidence="2 3">
    <name type="scientific">Fulvimarina uroteuthidis</name>
    <dbReference type="NCBI Taxonomy" id="3098149"/>
    <lineage>
        <taxon>Bacteria</taxon>
        <taxon>Pseudomonadati</taxon>
        <taxon>Pseudomonadota</taxon>
        <taxon>Alphaproteobacteria</taxon>
        <taxon>Hyphomicrobiales</taxon>
        <taxon>Aurantimonadaceae</taxon>
        <taxon>Fulvimarina</taxon>
    </lineage>
</organism>
<comment type="caution">
    <text evidence="2">The sequence shown here is derived from an EMBL/GenBank/DDBJ whole genome shotgun (WGS) entry which is preliminary data.</text>
</comment>
<proteinExistence type="predicted"/>
<dbReference type="Proteomes" id="UP001294412">
    <property type="component" value="Unassembled WGS sequence"/>
</dbReference>
<evidence type="ECO:0008006" key="4">
    <source>
        <dbReference type="Google" id="ProtNLM"/>
    </source>
</evidence>
<accession>A0ABU5I118</accession>
<keyword evidence="3" id="KW-1185">Reference proteome</keyword>
<feature type="chain" id="PRO_5046984090" description="LPS-assembly lipoprotein" evidence="1">
    <location>
        <begin position="34"/>
        <end position="180"/>
    </location>
</feature>
<name>A0ABU5I118_9HYPH</name>
<evidence type="ECO:0000313" key="3">
    <source>
        <dbReference type="Proteomes" id="UP001294412"/>
    </source>
</evidence>